<evidence type="ECO:0000313" key="1">
    <source>
        <dbReference type="EMBL" id="PAQ03710.1"/>
    </source>
</evidence>
<proteinExistence type="predicted"/>
<name>A0AB36RGE8_9HYPH</name>
<keyword evidence="2" id="KW-1185">Reference proteome</keyword>
<dbReference type="Proteomes" id="UP000216215">
    <property type="component" value="Unassembled WGS sequence"/>
</dbReference>
<dbReference type="AlphaFoldDB" id="A0AB36RGE8"/>
<dbReference type="RefSeq" id="WP_095483283.1">
    <property type="nucleotide sequence ID" value="NZ_CP088151.1"/>
</dbReference>
<accession>A0AB36RGE8</accession>
<organism evidence="1 2">
    <name type="scientific">Mesorhizobium mediterraneum</name>
    <dbReference type="NCBI Taxonomy" id="43617"/>
    <lineage>
        <taxon>Bacteria</taxon>
        <taxon>Pseudomonadati</taxon>
        <taxon>Pseudomonadota</taxon>
        <taxon>Alphaproteobacteria</taxon>
        <taxon>Hyphomicrobiales</taxon>
        <taxon>Phyllobacteriaceae</taxon>
        <taxon>Mesorhizobium</taxon>
    </lineage>
</organism>
<sequence length="91" mass="10312">MNRKKLTNERRAELVVERRKARQTAQLAMNRQMSANKAAAGVTFLHGRVDETVAAARLAEIPPDTRDLTQRVCGDPIFERSALYKRLFQTG</sequence>
<comment type="caution">
    <text evidence="1">The sequence shown here is derived from an EMBL/GenBank/DDBJ whole genome shotgun (WGS) entry which is preliminary data.</text>
</comment>
<protein>
    <submittedName>
        <fullName evidence="1">Uncharacterized protein</fullName>
    </submittedName>
</protein>
<evidence type="ECO:0000313" key="2">
    <source>
        <dbReference type="Proteomes" id="UP000216215"/>
    </source>
</evidence>
<dbReference type="EMBL" id="NPKI01000008">
    <property type="protein sequence ID" value="PAQ03710.1"/>
    <property type="molecule type" value="Genomic_DNA"/>
</dbReference>
<reference evidence="2" key="1">
    <citation type="submission" date="2017-08" db="EMBL/GenBank/DDBJ databases">
        <title>Mesorhizobium wenxinae sp. nov., a novel rhizobial species isolated from root nodules of chickpea (Cicer arietinum L.).</title>
        <authorList>
            <person name="Zhang J."/>
        </authorList>
    </citation>
    <scope>NUCLEOTIDE SEQUENCE [LARGE SCALE GENOMIC DNA]</scope>
    <source>
        <strain evidence="2">USDA 3392</strain>
    </source>
</reference>
<gene>
    <name evidence="1" type="ORF">CIT25_04120</name>
</gene>